<protein>
    <submittedName>
        <fullName evidence="1">Uncharacterized protein</fullName>
    </submittedName>
</protein>
<dbReference type="RefSeq" id="WP_138646992.1">
    <property type="nucleotide sequence ID" value="NZ_VCKW01000112.1"/>
</dbReference>
<dbReference type="AlphaFoldDB" id="A0A5C4J8L6"/>
<evidence type="ECO:0000313" key="1">
    <source>
        <dbReference type="EMBL" id="TMQ95968.1"/>
    </source>
</evidence>
<dbReference type="EMBL" id="VCKW01000112">
    <property type="protein sequence ID" value="TMQ95968.1"/>
    <property type="molecule type" value="Genomic_DNA"/>
</dbReference>
<comment type="caution">
    <text evidence="1">The sequence shown here is derived from an EMBL/GenBank/DDBJ whole genome shotgun (WGS) entry which is preliminary data.</text>
</comment>
<accession>A0A5C4J8L6</accession>
<name>A0A5C4J8L6_9ACTN</name>
<evidence type="ECO:0000313" key="2">
    <source>
        <dbReference type="Proteomes" id="UP000309174"/>
    </source>
</evidence>
<proteinExistence type="predicted"/>
<gene>
    <name evidence="1" type="ORF">ETD83_21795</name>
</gene>
<dbReference type="Proteomes" id="UP000309174">
    <property type="component" value="Unassembled WGS sequence"/>
</dbReference>
<dbReference type="OrthoDB" id="9802857at2"/>
<sequence>MVASILRPFVSERIAWIIEKHALFQAYYYAHHIGADRNARDKYKDHPYYADCVVFCERYDQSSFDPSYDSLDLDYFSDMVHRVFKEPKAGPSIQGAY</sequence>
<reference evidence="1 2" key="1">
    <citation type="submission" date="2019-05" db="EMBL/GenBank/DDBJ databases">
        <title>Draft genome sequence of Actinomadura sp. 14C53.</title>
        <authorList>
            <person name="Saricaoglu S."/>
            <person name="Isik K."/>
        </authorList>
    </citation>
    <scope>NUCLEOTIDE SEQUENCE [LARGE SCALE GENOMIC DNA]</scope>
    <source>
        <strain evidence="1 2">14C53</strain>
    </source>
</reference>
<organism evidence="1 2">
    <name type="scientific">Actinomadura soli</name>
    <dbReference type="NCBI Taxonomy" id="2508997"/>
    <lineage>
        <taxon>Bacteria</taxon>
        <taxon>Bacillati</taxon>
        <taxon>Actinomycetota</taxon>
        <taxon>Actinomycetes</taxon>
        <taxon>Streptosporangiales</taxon>
        <taxon>Thermomonosporaceae</taxon>
        <taxon>Actinomadura</taxon>
    </lineage>
</organism>
<keyword evidence="2" id="KW-1185">Reference proteome</keyword>